<reference evidence="1" key="1">
    <citation type="submission" date="2021-04" db="EMBL/GenBank/DDBJ databases">
        <authorList>
            <person name="Rodrigo-Torres L."/>
            <person name="Arahal R. D."/>
            <person name="Lucena T."/>
        </authorList>
    </citation>
    <scope>NUCLEOTIDE SEQUENCE</scope>
    <source>
        <strain evidence="1">CECT 9275</strain>
    </source>
</reference>
<dbReference type="EMBL" id="CAJRAF010000001">
    <property type="protein sequence ID" value="CAG4994890.1"/>
    <property type="molecule type" value="Genomic_DNA"/>
</dbReference>
<comment type="caution">
    <text evidence="1">The sequence shown here is derived from an EMBL/GenBank/DDBJ whole genome shotgun (WGS) entry which is preliminary data.</text>
</comment>
<dbReference type="Proteomes" id="UP000680038">
    <property type="component" value="Unassembled WGS sequence"/>
</dbReference>
<evidence type="ECO:0000313" key="1">
    <source>
        <dbReference type="EMBL" id="CAG4994890.1"/>
    </source>
</evidence>
<gene>
    <name evidence="1" type="ORF">DYBT9275_01491</name>
</gene>
<sequence length="50" mass="5740">MDGKDIKLPAREGEMIFNLTPRHAIYKPKVKRIGIMQSNVQGVRALSFRQ</sequence>
<protein>
    <submittedName>
        <fullName evidence="1">Uncharacterized protein</fullName>
    </submittedName>
</protein>
<name>A0A916JAB9_9BACT</name>
<dbReference type="AlphaFoldDB" id="A0A916JAB9"/>
<accession>A0A916JAB9</accession>
<evidence type="ECO:0000313" key="2">
    <source>
        <dbReference type="Proteomes" id="UP000680038"/>
    </source>
</evidence>
<organism evidence="1 2">
    <name type="scientific">Dyadobacter helix</name>
    <dbReference type="NCBI Taxonomy" id="2822344"/>
    <lineage>
        <taxon>Bacteria</taxon>
        <taxon>Pseudomonadati</taxon>
        <taxon>Bacteroidota</taxon>
        <taxon>Cytophagia</taxon>
        <taxon>Cytophagales</taxon>
        <taxon>Spirosomataceae</taxon>
        <taxon>Dyadobacter</taxon>
    </lineage>
</organism>
<keyword evidence="2" id="KW-1185">Reference proteome</keyword>
<proteinExistence type="predicted"/>